<feature type="transmembrane region" description="Helical" evidence="1">
    <location>
        <begin position="39"/>
        <end position="63"/>
    </location>
</feature>
<name>A0A9D4UHI1_ADICA</name>
<gene>
    <name evidence="2" type="ORF">GOP47_0016345</name>
</gene>
<feature type="transmembrane region" description="Helical" evidence="1">
    <location>
        <begin position="75"/>
        <end position="105"/>
    </location>
</feature>
<sequence length="176" mass="20643">MSWLQEESRRETHRLQRLASLPDAPSPSINLIRYLLRHFLGSLLTVFLLSLLHYLLFFCFLKAFLGQHTYCFPAFFVALFTVFLFLFSLLQYLLFSCFLCCRYLLQLVAGSRRRSSLVVMREEEESYSEAIVAIEETQSEKRPRILVTSLSRARAMLERIATLKEEEEPSVAYARR</sequence>
<reference evidence="2" key="1">
    <citation type="submission" date="2021-01" db="EMBL/GenBank/DDBJ databases">
        <title>Adiantum capillus-veneris genome.</title>
        <authorList>
            <person name="Fang Y."/>
            <person name="Liao Q."/>
        </authorList>
    </citation>
    <scope>NUCLEOTIDE SEQUENCE</scope>
    <source>
        <strain evidence="2">H3</strain>
        <tissue evidence="2">Leaf</tissue>
    </source>
</reference>
<evidence type="ECO:0000313" key="2">
    <source>
        <dbReference type="EMBL" id="KAI5068000.1"/>
    </source>
</evidence>
<keyword evidence="3" id="KW-1185">Reference proteome</keyword>
<organism evidence="2 3">
    <name type="scientific">Adiantum capillus-veneris</name>
    <name type="common">Maidenhair fern</name>
    <dbReference type="NCBI Taxonomy" id="13818"/>
    <lineage>
        <taxon>Eukaryota</taxon>
        <taxon>Viridiplantae</taxon>
        <taxon>Streptophyta</taxon>
        <taxon>Embryophyta</taxon>
        <taxon>Tracheophyta</taxon>
        <taxon>Polypodiopsida</taxon>
        <taxon>Polypodiidae</taxon>
        <taxon>Polypodiales</taxon>
        <taxon>Pteridineae</taxon>
        <taxon>Pteridaceae</taxon>
        <taxon>Vittarioideae</taxon>
        <taxon>Adiantum</taxon>
    </lineage>
</organism>
<comment type="caution">
    <text evidence="2">The sequence shown here is derived from an EMBL/GenBank/DDBJ whole genome shotgun (WGS) entry which is preliminary data.</text>
</comment>
<evidence type="ECO:0000313" key="3">
    <source>
        <dbReference type="Proteomes" id="UP000886520"/>
    </source>
</evidence>
<accession>A0A9D4UHI1</accession>
<protein>
    <recommendedName>
        <fullName evidence="4">Transmembrane protein</fullName>
    </recommendedName>
</protein>
<dbReference type="Proteomes" id="UP000886520">
    <property type="component" value="Chromosome 16"/>
</dbReference>
<keyword evidence="1" id="KW-0472">Membrane</keyword>
<evidence type="ECO:0000256" key="1">
    <source>
        <dbReference type="SAM" id="Phobius"/>
    </source>
</evidence>
<dbReference type="EMBL" id="JABFUD020000016">
    <property type="protein sequence ID" value="KAI5068000.1"/>
    <property type="molecule type" value="Genomic_DNA"/>
</dbReference>
<proteinExistence type="predicted"/>
<evidence type="ECO:0008006" key="4">
    <source>
        <dbReference type="Google" id="ProtNLM"/>
    </source>
</evidence>
<keyword evidence="1" id="KW-1133">Transmembrane helix</keyword>
<dbReference type="AlphaFoldDB" id="A0A9D4UHI1"/>
<keyword evidence="1" id="KW-0812">Transmembrane</keyword>